<evidence type="ECO:0000313" key="4">
    <source>
        <dbReference type="Proteomes" id="UP001589747"/>
    </source>
</evidence>
<keyword evidence="1" id="KW-0732">Signal</keyword>
<keyword evidence="4" id="KW-1185">Reference proteome</keyword>
<reference evidence="3 4" key="1">
    <citation type="submission" date="2024-09" db="EMBL/GenBank/DDBJ databases">
        <authorList>
            <person name="Sun Q."/>
            <person name="Mori K."/>
        </authorList>
    </citation>
    <scope>NUCLEOTIDE SEQUENCE [LARGE SCALE GENOMIC DNA]</scope>
    <source>
        <strain evidence="3 4">TISTR 2452</strain>
    </source>
</reference>
<dbReference type="PROSITE" id="PS51272">
    <property type="entry name" value="SLH"/>
    <property type="match status" value="3"/>
</dbReference>
<feature type="signal peptide" evidence="1">
    <location>
        <begin position="1"/>
        <end position="22"/>
    </location>
</feature>
<protein>
    <submittedName>
        <fullName evidence="3">S-layer homology domain-containing protein</fullName>
    </submittedName>
</protein>
<dbReference type="PANTHER" id="PTHR43308">
    <property type="entry name" value="OUTER MEMBRANE PROTEIN ALPHA-RELATED"/>
    <property type="match status" value="1"/>
</dbReference>
<gene>
    <name evidence="3" type="ORF">ACFFSY_08500</name>
</gene>
<dbReference type="InterPro" id="IPR001119">
    <property type="entry name" value="SLH_dom"/>
</dbReference>
<dbReference type="Proteomes" id="UP001589747">
    <property type="component" value="Unassembled WGS sequence"/>
</dbReference>
<comment type="caution">
    <text evidence="3">The sequence shown here is derived from an EMBL/GenBank/DDBJ whole genome shotgun (WGS) entry which is preliminary data.</text>
</comment>
<proteinExistence type="predicted"/>
<feature type="domain" description="SLH" evidence="2">
    <location>
        <begin position="1605"/>
        <end position="1663"/>
    </location>
</feature>
<feature type="domain" description="SLH" evidence="2">
    <location>
        <begin position="1480"/>
        <end position="1543"/>
    </location>
</feature>
<dbReference type="Pfam" id="PF00395">
    <property type="entry name" value="SLH"/>
    <property type="match status" value="3"/>
</dbReference>
<dbReference type="InterPro" id="IPR051465">
    <property type="entry name" value="Cell_Envelope_Struct_Comp"/>
</dbReference>
<dbReference type="EMBL" id="JBHMDO010000015">
    <property type="protein sequence ID" value="MFB9325967.1"/>
    <property type="molecule type" value="Genomic_DNA"/>
</dbReference>
<feature type="chain" id="PRO_5045415605" evidence="1">
    <location>
        <begin position="23"/>
        <end position="1663"/>
    </location>
</feature>
<evidence type="ECO:0000256" key="1">
    <source>
        <dbReference type="SAM" id="SignalP"/>
    </source>
</evidence>
<evidence type="ECO:0000259" key="2">
    <source>
        <dbReference type="PROSITE" id="PS51272"/>
    </source>
</evidence>
<dbReference type="PANTHER" id="PTHR43308:SF5">
    <property type="entry name" value="S-LAYER PROTEIN _ PEPTIDOGLYCAN ENDO-BETA-N-ACETYLGLUCOSAMINIDASE"/>
    <property type="match status" value="1"/>
</dbReference>
<evidence type="ECO:0000313" key="3">
    <source>
        <dbReference type="EMBL" id="MFB9325967.1"/>
    </source>
</evidence>
<accession>A0ABV5KL57</accession>
<dbReference type="RefSeq" id="WP_377492779.1">
    <property type="nucleotide sequence ID" value="NZ_JBHMDO010000015.1"/>
</dbReference>
<organism evidence="3 4">
    <name type="scientific">Paenibacillus aurantiacus</name>
    <dbReference type="NCBI Taxonomy" id="1936118"/>
    <lineage>
        <taxon>Bacteria</taxon>
        <taxon>Bacillati</taxon>
        <taxon>Bacillota</taxon>
        <taxon>Bacilli</taxon>
        <taxon>Bacillales</taxon>
        <taxon>Paenibacillaceae</taxon>
        <taxon>Paenibacillus</taxon>
    </lineage>
</organism>
<name>A0ABV5KL57_9BACL</name>
<sequence length="1663" mass="180318">MGKRLWAIVLTAALLTGSVSTAAADEGVAAGTIAADQAQQLPLTTAADGLAGAGSTMSDYEGPGAVKFATPDGYKVYDTQAYIQKMVEEGAYASVGYLPYNALNGTFEFGSAIEWDPDGRYRIVLAVSLRSTNGGENLYYVDEAVLSYEELADKRSWEVSSSAVKVRLNRDELQDYQNFDLAYAMFKEGSRNIYFRHPDGYTLFTAPRQLDYAWSALKAGVGYIQRNSIRVNEAMTLRFAEQDLVHDAVSMQLPVAGAFEFQVNTEGAYFRFPIGTKKIRAVRGAYQVSMDEQLEEQTVHWHSDSRTVLEDTAYLFGEPEMQFERLSASAGEVYGYTPVRRGDFELGDVSGRNLAERFHTEYVLRDAAGRIVSSQELSDPEDYRFQYAERFEPPLPSGTYQLTATVTFPGFTESLTAVRAFEVAVMDSDMLNGTMVRAENEAGNPLQAGQLLVYEKRTVGAAGTSSIGYAPVYRTGVVEPGAFFVPNAYLLAGRQYELVVTGSSESPMSRVIYHRSITAGEGDIVLRGEQLTRVTFSSANADGNDALLLSIIGGDDAQTSWPILLPFDGSGRAVVYAQTSQRVKAIANLYDEQSDTGYYLEREAHLRGAKQLNVTLEGDMVRLTPPANADDAAIKVVSSRYLNGVEAAVYKVNKGSSATAYYSVTNGEYRYTFKSDAFDIQQDIRYAVGERDNRLDSQGTLQAGGVNQKVYTDYYDEQQQRANLYAVSRIGGAPPGIAANGGIQFEAAVGSDTQLMTVSETKEGLLAYQATALSAGSSAWSAGLTPVLEYRLYDANNVQVGEPIFASSFESAYVQAPDIPGAYTLKLVNQLFPDDLKSYRGQVRLVNEYANSGKRIPLVGTDEYPVVVNWNGGVEIRSPGEETIYGGIDENDLVIRDFEQIQADKTYTLHLYGLLASRTGQRIQYYTRHTLKGGELLKLGSIKVGEGNRLGSSDMADWDAFNQVMKMEVVIPAHGADAAFAFAADERRDIITNVPRIAWYIGARGAISTEAYGLYKEAVWNSASGKFDVANKPLHSVKLQNGKSFVNFDVERYERPRIGISSYDPRKLFNQLRVTPGTQRLKFETIRIDANESPWLYSWRSEEMDIQRDETLPFYGTVVEEASSLQIAQSYEAGKGYYLTISPKLMSGGLQVESITVMREYMRFPTGPLGGARAAAQTTYPYEGEFYAYSSVFGTLTVKDAQGAIVYEDSGFAISGDEKLGTALPAGSYLVEMSIPTGPNEQTKLRQSVTVNAGGNQGGIGGNPGGGAGGGGGMGGIGGGAGGSAALPGGQTEASSLAKTIEFTESALPAPVDKWLRLSAGGAETVKFPASVTRRSDIVGVAIRAAGVEVPIPMAVIKQLVALLPAGQEEGAVVTLDIKLISAEDVLRRIAGGGVEFAVAGAAYELSLSVTGKDGKMIFLRNFDEPISLSLQVNSDVNPDLTNVYYIADNGTVAYKKGRRNGDALIAEVRHFSLYGVLTWKKTFADVSAKHWAYGVIQQLAARQIVQGVSDNAFAPEKKLTRAEFIAMVAKALDLKASGAAPFSDVASSAWYADEAAAAYEAGLVRGDQAKRFRPLSPITREEMVVILVKALERSNIPNEADETAAAFKDQNRISGWAKDAARVAVRAGLINGDAEGRLRPQGLASRAEAVQMVRNLLGRLER</sequence>
<feature type="domain" description="SLH" evidence="2">
    <location>
        <begin position="1544"/>
        <end position="1602"/>
    </location>
</feature>